<organism evidence="1 2">
    <name type="scientific">Wallemia mellicola</name>
    <dbReference type="NCBI Taxonomy" id="1708541"/>
    <lineage>
        <taxon>Eukaryota</taxon>
        <taxon>Fungi</taxon>
        <taxon>Dikarya</taxon>
        <taxon>Basidiomycota</taxon>
        <taxon>Wallemiomycotina</taxon>
        <taxon>Wallemiomycetes</taxon>
        <taxon>Wallemiales</taxon>
        <taxon>Wallemiaceae</taxon>
        <taxon>Wallemia</taxon>
    </lineage>
</organism>
<gene>
    <name evidence="1" type="ORF">E3Q10_03008</name>
</gene>
<dbReference type="Proteomes" id="UP000305647">
    <property type="component" value="Unassembled WGS sequence"/>
</dbReference>
<name>A0A4T0PM08_9BASI</name>
<reference evidence="1 2" key="1">
    <citation type="submission" date="2019-03" db="EMBL/GenBank/DDBJ databases">
        <title>Sequencing 25 genomes of Wallemia mellicola.</title>
        <authorList>
            <person name="Gostincar C."/>
        </authorList>
    </citation>
    <scope>NUCLEOTIDE SEQUENCE [LARGE SCALE GENOMIC DNA]</scope>
    <source>
        <strain evidence="1 2">EXF-8738</strain>
    </source>
</reference>
<sequence>MTIKQVLKGKNLSNIKNSFYNSIIDGRSISPYNQRLIVSRFVNNDFDFVLSFLSILKGYTHLDSRLLNHTISTIPPNDLHDRLDDLKLFNLDIENYNLILKRFSKFSRRHCVELFDNLAASDNVNNKSYKYVVKSILNQPQNTSLDYVIINRLYRHIDSFDESLTRQLLELFIMAEDTQNSLELYYNHKLLLDNVSVFKLVNFFIKFDKSAALDILNDWLRFNELTPSLHLLELKLTNSTVHSRNNPQYYQHAYDAFLLLLLRAIQIQFSLRFGP</sequence>
<evidence type="ECO:0000313" key="1">
    <source>
        <dbReference type="EMBL" id="TIC28750.1"/>
    </source>
</evidence>
<dbReference type="EMBL" id="SPRO01000035">
    <property type="protein sequence ID" value="TIC28750.1"/>
    <property type="molecule type" value="Genomic_DNA"/>
</dbReference>
<protein>
    <submittedName>
        <fullName evidence="1">Uncharacterized protein</fullName>
    </submittedName>
</protein>
<evidence type="ECO:0000313" key="2">
    <source>
        <dbReference type="Proteomes" id="UP000305647"/>
    </source>
</evidence>
<dbReference type="AlphaFoldDB" id="A0A4T0PM08"/>
<proteinExistence type="predicted"/>
<accession>A0A4T0PM08</accession>
<comment type="caution">
    <text evidence="1">The sequence shown here is derived from an EMBL/GenBank/DDBJ whole genome shotgun (WGS) entry which is preliminary data.</text>
</comment>